<evidence type="ECO:0000313" key="3">
    <source>
        <dbReference type="EMBL" id="BCA92432.1"/>
    </source>
</evidence>
<feature type="domain" description="Inner membrane protein YgaP-like transmembrane" evidence="2">
    <location>
        <begin position="1"/>
        <end position="62"/>
    </location>
</feature>
<evidence type="ECO:0000313" key="4">
    <source>
        <dbReference type="Proteomes" id="UP000503197"/>
    </source>
</evidence>
<reference evidence="3 4" key="1">
    <citation type="submission" date="2020-02" db="EMBL/GenBank/DDBJ databases">
        <title>Complete Genome Sequence of Halomonas meridiana strain BAA-801, Isolated from Deep Sea Thermal Vent.</title>
        <authorList>
            <person name="Takahashi Y."/>
            <person name="Takahashi H."/>
            <person name="Galipon J."/>
            <person name="Arakawa K."/>
        </authorList>
    </citation>
    <scope>NUCLEOTIDE SEQUENCE [LARGE SCALE GENOMIC DNA]</scope>
    <source>
        <strain evidence="3 4">Slthf1</strain>
    </source>
</reference>
<sequence length="63" mass="6673">MKTNVGGIDKIARIGVGLLLIVLALMGTIGPWGWIGIVPLATGLFNFCPLYSLIGISTCKTKR</sequence>
<feature type="transmembrane region" description="Helical" evidence="1">
    <location>
        <begin position="40"/>
        <end position="59"/>
    </location>
</feature>
<protein>
    <submittedName>
        <fullName evidence="3">Membrane protein</fullName>
    </submittedName>
</protein>
<dbReference type="Pfam" id="PF11127">
    <property type="entry name" value="YgaP-like_TM"/>
    <property type="match status" value="1"/>
</dbReference>
<dbReference type="RefSeq" id="WP_172416317.1">
    <property type="nucleotide sequence ID" value="NZ_AP022821.1"/>
</dbReference>
<gene>
    <name evidence="3" type="ORF">HMSLTHF_22070</name>
</gene>
<accession>A0A6F8SXH8</accession>
<evidence type="ECO:0000256" key="1">
    <source>
        <dbReference type="SAM" id="Phobius"/>
    </source>
</evidence>
<feature type="transmembrane region" description="Helical" evidence="1">
    <location>
        <begin position="12"/>
        <end position="34"/>
    </location>
</feature>
<dbReference type="EMBL" id="AP022821">
    <property type="protein sequence ID" value="BCA92432.1"/>
    <property type="molecule type" value="Genomic_DNA"/>
</dbReference>
<evidence type="ECO:0000259" key="2">
    <source>
        <dbReference type="Pfam" id="PF11127"/>
    </source>
</evidence>
<dbReference type="AlphaFoldDB" id="A0A6F8SXH8"/>
<keyword evidence="1" id="KW-1133">Transmembrane helix</keyword>
<keyword evidence="1" id="KW-0472">Membrane</keyword>
<organism evidence="3 4">
    <name type="scientific">Vreelandella aquamarina</name>
    <dbReference type="NCBI Taxonomy" id="77097"/>
    <lineage>
        <taxon>Bacteria</taxon>
        <taxon>Pseudomonadati</taxon>
        <taxon>Pseudomonadota</taxon>
        <taxon>Gammaproteobacteria</taxon>
        <taxon>Oceanospirillales</taxon>
        <taxon>Halomonadaceae</taxon>
        <taxon>Vreelandella</taxon>
    </lineage>
</organism>
<proteinExistence type="predicted"/>
<name>A0A6F8SXH8_9GAMM</name>
<dbReference type="InterPro" id="IPR021309">
    <property type="entry name" value="YgaP-like_TM"/>
</dbReference>
<keyword evidence="1" id="KW-0812">Transmembrane</keyword>
<dbReference type="Proteomes" id="UP000503197">
    <property type="component" value="Chromosome"/>
</dbReference>